<evidence type="ECO:0000313" key="1">
    <source>
        <dbReference type="EMBL" id="CAJ2675625.1"/>
    </source>
</evidence>
<gene>
    <name evidence="1" type="ORF">MILVUS5_LOCUS38598</name>
</gene>
<reference evidence="1" key="1">
    <citation type="submission" date="2023-10" db="EMBL/GenBank/DDBJ databases">
        <authorList>
            <person name="Rodriguez Cubillos JULIANA M."/>
            <person name="De Vega J."/>
        </authorList>
    </citation>
    <scope>NUCLEOTIDE SEQUENCE</scope>
</reference>
<protein>
    <submittedName>
        <fullName evidence="1">Uncharacterized protein</fullName>
    </submittedName>
</protein>
<dbReference type="Proteomes" id="UP001177021">
    <property type="component" value="Unassembled WGS sequence"/>
</dbReference>
<comment type="caution">
    <text evidence="1">The sequence shown here is derived from an EMBL/GenBank/DDBJ whole genome shotgun (WGS) entry which is preliminary data.</text>
</comment>
<dbReference type="EMBL" id="CASHSV030000716">
    <property type="protein sequence ID" value="CAJ2675625.1"/>
    <property type="molecule type" value="Genomic_DNA"/>
</dbReference>
<name>A0ACB0M335_TRIPR</name>
<accession>A0ACB0M335</accession>
<organism evidence="1 2">
    <name type="scientific">Trifolium pratense</name>
    <name type="common">Red clover</name>
    <dbReference type="NCBI Taxonomy" id="57577"/>
    <lineage>
        <taxon>Eukaryota</taxon>
        <taxon>Viridiplantae</taxon>
        <taxon>Streptophyta</taxon>
        <taxon>Embryophyta</taxon>
        <taxon>Tracheophyta</taxon>
        <taxon>Spermatophyta</taxon>
        <taxon>Magnoliopsida</taxon>
        <taxon>eudicotyledons</taxon>
        <taxon>Gunneridae</taxon>
        <taxon>Pentapetalae</taxon>
        <taxon>rosids</taxon>
        <taxon>fabids</taxon>
        <taxon>Fabales</taxon>
        <taxon>Fabaceae</taxon>
        <taxon>Papilionoideae</taxon>
        <taxon>50 kb inversion clade</taxon>
        <taxon>NPAAA clade</taxon>
        <taxon>Hologalegina</taxon>
        <taxon>IRL clade</taxon>
        <taxon>Trifolieae</taxon>
        <taxon>Trifolium</taxon>
    </lineage>
</organism>
<proteinExistence type="predicted"/>
<sequence length="381" mass="43193">METVVEVLRMNKGAGKISYAMNSSVQRKVISSTKQAVEKAIKEILCSQRGPIMKMGIADLGCSSGPNALMVISEIVEAINATSSLLNHPAPKELMFYMNDLFTNDFNNIFASLPSFHKKIRQEKENNQSKNNNNNNNNNNIRNFGSTCFVSAVPGTFYGRLFPTKSINFFHSSSSLTWLSRVPNRLKDESERRLNKGKLYISKSTPNYVMEAYSQQFQNDFSCFLESRSLELIDGGRMVLTFMGRESMDPAAPYGGYHWELLAQALMTMVSEGLVEEEKVDSFNAPYYACCYEELKMVIEKEGSFSVDSFETYEIDWDEGIESEKGEGFARLIRAGYESLLEYHFGSHILDDLFGRYAQLVDHHFSKTKPKFLAFNISLVK</sequence>
<keyword evidence="2" id="KW-1185">Reference proteome</keyword>
<evidence type="ECO:0000313" key="2">
    <source>
        <dbReference type="Proteomes" id="UP001177021"/>
    </source>
</evidence>